<dbReference type="PATRIC" id="fig|1184387.3.peg.928"/>
<dbReference type="Proteomes" id="UP000054092">
    <property type="component" value="Unassembled WGS sequence"/>
</dbReference>
<protein>
    <recommendedName>
        <fullName evidence="1">UPF0597 protein XD94_0576</fullName>
    </recommendedName>
</protein>
<dbReference type="Pfam" id="PF03313">
    <property type="entry name" value="SDH_alpha"/>
    <property type="match status" value="1"/>
</dbReference>
<evidence type="ECO:0000313" key="4">
    <source>
        <dbReference type="Proteomes" id="UP000054092"/>
    </source>
</evidence>
<comment type="caution">
    <text evidence="3">The sequence shown here is derived from an EMBL/GenBank/DDBJ whole genome shotgun (WGS) entry which is preliminary data.</text>
</comment>
<feature type="domain" description="Serine dehydratase-like alpha subunit" evidence="2">
    <location>
        <begin position="183"/>
        <end position="403"/>
    </location>
</feature>
<proteinExistence type="inferred from homology"/>
<organism evidence="3 4">
    <name type="scientific">Mesotoga prima</name>
    <dbReference type="NCBI Taxonomy" id="1184387"/>
    <lineage>
        <taxon>Bacteria</taxon>
        <taxon>Thermotogati</taxon>
        <taxon>Thermotogota</taxon>
        <taxon>Thermotogae</taxon>
        <taxon>Kosmotogales</taxon>
        <taxon>Kosmotogaceae</taxon>
        <taxon>Mesotoga</taxon>
    </lineage>
</organism>
<sequence length="413" mass="43789">MRFLEEYLETEVKPALGCTEPGAVAFCTATAASKLKGSIRRINVVTSVSVYKNGMYVGIPGTNEKGNEFAAALGAICGDAALQLEALKPCRIESVESARKLIEDGAISVRCDPDRTGVFIQAVVEDENHVVRCTISGSHTSVSMIEIDGMPLPIEEQAIPSATIDFTPDEVFDSVEAINNREIGKIFEGIDMNLDIARFGLDKILSSREGSSYNEEGLGYKIRRYCLAASAARMSGAPLPVMSSGGSGNQGIVTTLPVALTGLHFEKRKEDIAKAVAISHLFSGYIKKKLGRVAPICGCVTAAGTGATAGIVYLLGGSRQHIEQAMLTILSSTTGIMCDGAKEGCALKAGLGGHEAYCSAMLSLNNLGIDSDQGFIAPTLDRSIENIQLLLSKGMSNIDSAIVEVLENRKNRM</sequence>
<evidence type="ECO:0000256" key="1">
    <source>
        <dbReference type="HAMAP-Rule" id="MF_01845"/>
    </source>
</evidence>
<dbReference type="AlphaFoldDB" id="A0A101HQH0"/>
<reference evidence="4" key="1">
    <citation type="journal article" date="2015" name="MBio">
        <title>Genome-Resolved Metagenomic Analysis Reveals Roles for Candidate Phyla and Other Microbial Community Members in Biogeochemical Transformations in Oil Reservoirs.</title>
        <authorList>
            <person name="Hu P."/>
            <person name="Tom L."/>
            <person name="Singh A."/>
            <person name="Thomas B.C."/>
            <person name="Baker B.J."/>
            <person name="Piceno Y.M."/>
            <person name="Andersen G.L."/>
            <person name="Banfield J.F."/>
        </authorList>
    </citation>
    <scope>NUCLEOTIDE SEQUENCE [LARGE SCALE GENOMIC DNA]</scope>
</reference>
<dbReference type="HAMAP" id="MF_01845">
    <property type="entry name" value="UPF0597"/>
    <property type="match status" value="1"/>
</dbReference>
<dbReference type="GO" id="GO:0019450">
    <property type="term" value="P:L-cysteine catabolic process to pyruvate"/>
    <property type="evidence" value="ECO:0007669"/>
    <property type="project" value="TreeGrafter"/>
</dbReference>
<dbReference type="InterPro" id="IPR021144">
    <property type="entry name" value="UPF0597"/>
</dbReference>
<dbReference type="PIRSF" id="PIRSF006054">
    <property type="entry name" value="UCP006054"/>
    <property type="match status" value="1"/>
</dbReference>
<evidence type="ECO:0000313" key="3">
    <source>
        <dbReference type="EMBL" id="KUK81186.1"/>
    </source>
</evidence>
<dbReference type="InterPro" id="IPR005130">
    <property type="entry name" value="Ser_deHydtase-like_asu"/>
</dbReference>
<dbReference type="PANTHER" id="PTHR30501:SF2">
    <property type="entry name" value="UPF0597 PROTEIN YHAM"/>
    <property type="match status" value="1"/>
</dbReference>
<name>A0A101HQH0_9BACT</name>
<accession>A0A101HQH0</accession>
<comment type="similarity">
    <text evidence="1">Belongs to the UPF0597 family.</text>
</comment>
<evidence type="ECO:0000259" key="2">
    <source>
        <dbReference type="Pfam" id="PF03313"/>
    </source>
</evidence>
<dbReference type="EMBL" id="LGGP01000076">
    <property type="protein sequence ID" value="KUK81186.1"/>
    <property type="molecule type" value="Genomic_DNA"/>
</dbReference>
<dbReference type="PANTHER" id="PTHR30501">
    <property type="entry name" value="UPF0597 PROTEIN YHAM"/>
    <property type="match status" value="1"/>
</dbReference>
<dbReference type="GO" id="GO:0080146">
    <property type="term" value="F:L-cysteine desulfhydrase activity"/>
    <property type="evidence" value="ECO:0007669"/>
    <property type="project" value="TreeGrafter"/>
</dbReference>
<gene>
    <name evidence="3" type="ORF">XD94_0576</name>
</gene>